<dbReference type="PANTHER" id="PTHR44086">
    <property type="entry name" value="THIOSULFATE SULFURTRANSFERASE RDL2, MITOCHONDRIAL-RELATED"/>
    <property type="match status" value="1"/>
</dbReference>
<sequence>MIHEDCKLSGNADKHSSAKRMQHTSGFLNLVADAKSRITEISISDLADKLIKVPFYLIDVRELDEYKQGAIPNAIHLSKGTIERDIERLIPDNAADIVVYCSGGFRSCLVADNLQKMGYQHVASLTGGVRAWLEAGYPLAT</sequence>
<feature type="compositionally biased region" description="Basic and acidic residues" evidence="1">
    <location>
        <begin position="1"/>
        <end position="16"/>
    </location>
</feature>
<dbReference type="InterPro" id="IPR001763">
    <property type="entry name" value="Rhodanese-like_dom"/>
</dbReference>
<dbReference type="PANTHER" id="PTHR44086:SF13">
    <property type="entry name" value="THIOSULFATE SULFURTRANSFERASE PSPE"/>
    <property type="match status" value="1"/>
</dbReference>
<dbReference type="Pfam" id="PF00581">
    <property type="entry name" value="Rhodanese"/>
    <property type="match status" value="1"/>
</dbReference>
<evidence type="ECO:0000256" key="1">
    <source>
        <dbReference type="SAM" id="MobiDB-lite"/>
    </source>
</evidence>
<keyword evidence="4" id="KW-1185">Reference proteome</keyword>
<feature type="region of interest" description="Disordered" evidence="1">
    <location>
        <begin position="1"/>
        <end position="20"/>
    </location>
</feature>
<dbReference type="AlphaFoldDB" id="A0A2Z5UUN1"/>
<dbReference type="InterPro" id="IPR036873">
    <property type="entry name" value="Rhodanese-like_dom_sf"/>
</dbReference>
<dbReference type="EMBL" id="AP018005">
    <property type="protein sequence ID" value="BBB14701.1"/>
    <property type="molecule type" value="Genomic_DNA"/>
</dbReference>
<dbReference type="CDD" id="cd00158">
    <property type="entry name" value="RHOD"/>
    <property type="match status" value="1"/>
</dbReference>
<dbReference type="SMART" id="SM00450">
    <property type="entry name" value="RHOD"/>
    <property type="match status" value="1"/>
</dbReference>
<evidence type="ECO:0000313" key="3">
    <source>
        <dbReference type="EMBL" id="BBB14701.1"/>
    </source>
</evidence>
<protein>
    <submittedName>
        <fullName evidence="3">Rhodanese domain protein</fullName>
    </submittedName>
</protein>
<evidence type="ECO:0000259" key="2">
    <source>
        <dbReference type="PROSITE" id="PS50206"/>
    </source>
</evidence>
<accession>A0A2Z5UUN1</accession>
<dbReference type="KEGG" id="rvi:RVIR1_01630"/>
<organism evidence="3 4">
    <name type="scientific">Candidatus Rickettsiella viridis</name>
    <dbReference type="NCBI Taxonomy" id="676208"/>
    <lineage>
        <taxon>Bacteria</taxon>
        <taxon>Pseudomonadati</taxon>
        <taxon>Pseudomonadota</taxon>
        <taxon>Gammaproteobacteria</taxon>
        <taxon>Legionellales</taxon>
        <taxon>Coxiellaceae</taxon>
        <taxon>Rickettsiella</taxon>
    </lineage>
</organism>
<feature type="domain" description="Rhodanese" evidence="2">
    <location>
        <begin position="55"/>
        <end position="141"/>
    </location>
</feature>
<gene>
    <name evidence="3" type="primary">pspE</name>
    <name evidence="3" type="ORF">RVIR1_01630</name>
</gene>
<proteinExistence type="predicted"/>
<evidence type="ECO:0000313" key="4">
    <source>
        <dbReference type="Proteomes" id="UP000282483"/>
    </source>
</evidence>
<dbReference type="Proteomes" id="UP000282483">
    <property type="component" value="Chromosome"/>
</dbReference>
<dbReference type="PROSITE" id="PS50206">
    <property type="entry name" value="RHODANESE_3"/>
    <property type="match status" value="1"/>
</dbReference>
<dbReference type="GO" id="GO:0004792">
    <property type="term" value="F:thiosulfate-cyanide sulfurtransferase activity"/>
    <property type="evidence" value="ECO:0007669"/>
    <property type="project" value="TreeGrafter"/>
</dbReference>
<name>A0A2Z5UUN1_9COXI</name>
<dbReference type="Gene3D" id="3.40.250.10">
    <property type="entry name" value="Rhodanese-like domain"/>
    <property type="match status" value="1"/>
</dbReference>
<reference evidence="3 4" key="1">
    <citation type="submission" date="2017-03" db="EMBL/GenBank/DDBJ databases">
        <title>The genome sequence of Candidatus Rickettsiella viridis.</title>
        <authorList>
            <person name="Nikoh N."/>
            <person name="Tsuchida T."/>
            <person name="Yamaguchi K."/>
            <person name="Maeda T."/>
            <person name="Shigenobu S."/>
            <person name="Fukatsu T."/>
        </authorList>
    </citation>
    <scope>NUCLEOTIDE SEQUENCE [LARGE SCALE GENOMIC DNA]</scope>
    <source>
        <strain evidence="3 4">Ap-RA04</strain>
    </source>
</reference>
<dbReference type="SUPFAM" id="SSF52821">
    <property type="entry name" value="Rhodanese/Cell cycle control phosphatase"/>
    <property type="match status" value="1"/>
</dbReference>